<evidence type="ECO:0000256" key="2">
    <source>
        <dbReference type="ARBA" id="ARBA00009081"/>
    </source>
</evidence>
<keyword evidence="3" id="KW-0217">Developmental protein</keyword>
<accession>A0A8I3NEX4</accession>
<dbReference type="Pfam" id="PF16005">
    <property type="entry name" value="MOEP19"/>
    <property type="match status" value="1"/>
</dbReference>
<dbReference type="GO" id="GO:0010468">
    <property type="term" value="P:regulation of gene expression"/>
    <property type="evidence" value="ECO:0000318"/>
    <property type="project" value="GO_Central"/>
</dbReference>
<dbReference type="GeneTree" id="ENSGT00940000154353"/>
<gene>
    <name evidence="10" type="primary">DPPA5</name>
</gene>
<evidence type="ECO:0000256" key="7">
    <source>
        <dbReference type="ARBA" id="ARBA00076670"/>
    </source>
</evidence>
<evidence type="ECO:0000313" key="11">
    <source>
        <dbReference type="Proteomes" id="UP000805418"/>
    </source>
</evidence>
<feature type="domain" description="KH-like RNA-binding" evidence="9">
    <location>
        <begin position="162"/>
        <end position="246"/>
    </location>
</feature>
<evidence type="ECO:0000256" key="4">
    <source>
        <dbReference type="ARBA" id="ARBA00022490"/>
    </source>
</evidence>
<keyword evidence="11" id="KW-1185">Reference proteome</keyword>
<dbReference type="InterPro" id="IPR031952">
    <property type="entry name" value="MOEP19_KH-like"/>
</dbReference>
<dbReference type="Proteomes" id="UP000805418">
    <property type="component" value="Chromosome 12"/>
</dbReference>
<evidence type="ECO:0000313" key="10">
    <source>
        <dbReference type="Ensembl" id="ENSCAFP00845016572.1"/>
    </source>
</evidence>
<dbReference type="FunFam" id="3.30.1370.10:FF:000079">
    <property type="entry name" value="developmental pluripotency-associated 5 protein-like"/>
    <property type="match status" value="1"/>
</dbReference>
<keyword evidence="5" id="KW-0694">RNA-binding</keyword>
<dbReference type="AlphaFoldDB" id="A0A8I3NEX4"/>
<dbReference type="GO" id="GO:0005737">
    <property type="term" value="C:cytoplasm"/>
    <property type="evidence" value="ECO:0000318"/>
    <property type="project" value="GO_Central"/>
</dbReference>
<dbReference type="InterPro" id="IPR036612">
    <property type="entry name" value="KH_dom_type_1_sf"/>
</dbReference>
<proteinExistence type="inferred from homology"/>
<protein>
    <recommendedName>
        <fullName evidence="7">Embryonal stem cell-specific gene 1 protein</fullName>
    </recommendedName>
</protein>
<sequence>ALGEAKPRGLAPLRPPGSGTLLWNVEAGPRFGSSLEISHPAALHFRLPGVPAQSLVPRARADAALVPSTPKAKSFRCGETFVRWESAARTRREVTCESRAGGPGGRSASDSARGRGLPWAAPPSARLPAPWPGDSVRPSLVGSVTGFEARRMGTLPGRKDIPPWVKVPADLKDPEVLQVQTQLLEAMFGPAGSRIPYIEQVSKVMLELKVLESSGLTEVLVYGSYLYKLRAKWMLQSMAEWHRQRRERGAVFLRLVLLAWARSCDSLKLPSASAPFGQLAMNVCENVNCRSGT</sequence>
<dbReference type="CDD" id="cd12795">
    <property type="entry name" value="FILIA_N_like"/>
    <property type="match status" value="1"/>
</dbReference>
<keyword evidence="4" id="KW-0963">Cytoplasm</keyword>
<feature type="compositionally biased region" description="Low complexity" evidence="8">
    <location>
        <begin position="106"/>
        <end position="116"/>
    </location>
</feature>
<feature type="region of interest" description="Disordered" evidence="8">
    <location>
        <begin position="92"/>
        <end position="133"/>
    </location>
</feature>
<evidence type="ECO:0000256" key="3">
    <source>
        <dbReference type="ARBA" id="ARBA00022473"/>
    </source>
</evidence>
<evidence type="ECO:0000256" key="1">
    <source>
        <dbReference type="ARBA" id="ARBA00004496"/>
    </source>
</evidence>
<reference evidence="10" key="1">
    <citation type="submission" date="2020-03" db="EMBL/GenBank/DDBJ databases">
        <title>Long-read based genome assembly of a Labrador retriever dog.</title>
        <authorList>
            <person name="Eory L."/>
            <person name="Zhang W."/>
            <person name="Schoenebeck J."/>
        </authorList>
    </citation>
    <scope>NUCLEOTIDE SEQUENCE [LARGE SCALE GENOMIC DNA]</scope>
    <source>
        <strain evidence="10">Labrador retriever</strain>
    </source>
</reference>
<evidence type="ECO:0000256" key="6">
    <source>
        <dbReference type="ARBA" id="ARBA00054456"/>
    </source>
</evidence>
<comment type="subcellular location">
    <subcellularLocation>
        <location evidence="1">Cytoplasm</location>
    </subcellularLocation>
</comment>
<organism evidence="10 11">
    <name type="scientific">Canis lupus familiaris</name>
    <name type="common">Dog</name>
    <name type="synonym">Canis familiaris</name>
    <dbReference type="NCBI Taxonomy" id="9615"/>
    <lineage>
        <taxon>Eukaryota</taxon>
        <taxon>Metazoa</taxon>
        <taxon>Chordata</taxon>
        <taxon>Craniata</taxon>
        <taxon>Vertebrata</taxon>
        <taxon>Euteleostomi</taxon>
        <taxon>Mammalia</taxon>
        <taxon>Eutheria</taxon>
        <taxon>Laurasiatheria</taxon>
        <taxon>Carnivora</taxon>
        <taxon>Caniformia</taxon>
        <taxon>Canidae</taxon>
        <taxon>Canis</taxon>
    </lineage>
</organism>
<evidence type="ECO:0000259" key="9">
    <source>
        <dbReference type="Pfam" id="PF16005"/>
    </source>
</evidence>
<reference evidence="10" key="3">
    <citation type="submission" date="2025-09" db="UniProtKB">
        <authorList>
            <consortium name="Ensembl"/>
        </authorList>
    </citation>
    <scope>IDENTIFICATION</scope>
    <source>
        <strain evidence="10">Boxer</strain>
    </source>
</reference>
<reference evidence="10" key="2">
    <citation type="submission" date="2025-08" db="UniProtKB">
        <authorList>
            <consortium name="Ensembl"/>
        </authorList>
    </citation>
    <scope>IDENTIFICATION</scope>
    <source>
        <strain evidence="10">Boxer</strain>
    </source>
</reference>
<dbReference type="PANTHER" id="PTHR31368">
    <property type="entry name" value="DEVELOPMENT PLURPOTENCY-ASSOCIATED PROTEIN 1/5 FAMILY MEMBER"/>
    <property type="match status" value="1"/>
</dbReference>
<dbReference type="GO" id="GO:0003729">
    <property type="term" value="F:mRNA binding"/>
    <property type="evidence" value="ECO:0000318"/>
    <property type="project" value="GO_Central"/>
</dbReference>
<comment type="similarity">
    <text evidence="2">Belongs to the KHDC1 family.</text>
</comment>
<dbReference type="Gene3D" id="3.30.1370.10">
    <property type="entry name" value="K Homology domain, type 1"/>
    <property type="match status" value="1"/>
</dbReference>
<evidence type="ECO:0000256" key="5">
    <source>
        <dbReference type="ARBA" id="ARBA00022884"/>
    </source>
</evidence>
<comment type="function">
    <text evidence="6">Involved in the maintenance of embryonic stem (ES) cell pluripotency. Dispensable for self-renewal of pluripotent ES cells and establishment of germ cells. Associates with specific target mRNAs.</text>
</comment>
<name>A0A8I3NEX4_CANLF</name>
<dbReference type="Ensembl" id="ENSCAFT00845021079.1">
    <property type="protein sequence ID" value="ENSCAFP00845016572.1"/>
    <property type="gene ID" value="ENSCAFG00845011867.1"/>
</dbReference>
<evidence type="ECO:0000256" key="8">
    <source>
        <dbReference type="SAM" id="MobiDB-lite"/>
    </source>
</evidence>
<dbReference type="PANTHER" id="PTHR31368:SF4">
    <property type="entry name" value="DEVELOPMENTAL PLURIPOTENCY-ASSOCIATED 5 PROTEIN"/>
    <property type="match status" value="1"/>
</dbReference>